<dbReference type="PANTHER" id="PTHR28251">
    <property type="entry name" value="V-TYPE ATPASE ASSEMBLY FACTOR PKR1"/>
    <property type="match status" value="1"/>
</dbReference>
<dbReference type="InParanoid" id="A0A167JLM6"/>
<dbReference type="PANTHER" id="PTHR28251:SF1">
    <property type="entry name" value="V-TYPE ATPASE ASSEMBLY FACTOR PKR1"/>
    <property type="match status" value="1"/>
</dbReference>
<keyword evidence="2" id="KW-0472">Membrane</keyword>
<feature type="transmembrane region" description="Helical" evidence="2">
    <location>
        <begin position="41"/>
        <end position="59"/>
    </location>
</feature>
<sequence length="114" mass="12818">MSKTVQSQDSDDALFQEPGLTNDIIRSIMTPGYTAKGVIKLMFYAFYALFATLAAMVVITGGNGHVIALLLLSLCLFFTIRWFVAEMEQIKKNEVVNKEEEPTPKKARKNKKRS</sequence>
<accession>A0A167JLM6</accession>
<dbReference type="Pfam" id="PF08636">
    <property type="entry name" value="Pkr1"/>
    <property type="match status" value="1"/>
</dbReference>
<keyword evidence="2" id="KW-1133">Transmembrane helix</keyword>
<feature type="compositionally biased region" description="Basic residues" evidence="1">
    <location>
        <begin position="105"/>
        <end position="114"/>
    </location>
</feature>
<evidence type="ECO:0000313" key="3">
    <source>
        <dbReference type="EMBL" id="OAD66257.1"/>
    </source>
</evidence>
<evidence type="ECO:0000256" key="1">
    <source>
        <dbReference type="SAM" id="MobiDB-lite"/>
    </source>
</evidence>
<dbReference type="RefSeq" id="XP_018284297.1">
    <property type="nucleotide sequence ID" value="XM_018442417.1"/>
</dbReference>
<dbReference type="OrthoDB" id="9626941at2759"/>
<name>A0A167JLM6_PHYB8</name>
<gene>
    <name evidence="3" type="ORF">PHYBLDRAFT_71160</name>
</gene>
<dbReference type="STRING" id="763407.A0A167JLM6"/>
<evidence type="ECO:0000256" key="2">
    <source>
        <dbReference type="SAM" id="Phobius"/>
    </source>
</evidence>
<dbReference type="GeneID" id="29003323"/>
<feature type="transmembrane region" description="Helical" evidence="2">
    <location>
        <begin position="65"/>
        <end position="84"/>
    </location>
</feature>
<dbReference type="EMBL" id="KV441004">
    <property type="protein sequence ID" value="OAD66257.1"/>
    <property type="molecule type" value="Genomic_DNA"/>
</dbReference>
<dbReference type="GO" id="GO:0070072">
    <property type="term" value="P:vacuolar proton-transporting V-type ATPase complex assembly"/>
    <property type="evidence" value="ECO:0007669"/>
    <property type="project" value="InterPro"/>
</dbReference>
<dbReference type="InterPro" id="IPR013945">
    <property type="entry name" value="Pkr1"/>
</dbReference>
<organism evidence="3 4">
    <name type="scientific">Phycomyces blakesleeanus (strain ATCC 8743b / DSM 1359 / FGSC 10004 / NBRC 33097 / NRRL 1555)</name>
    <dbReference type="NCBI Taxonomy" id="763407"/>
    <lineage>
        <taxon>Eukaryota</taxon>
        <taxon>Fungi</taxon>
        <taxon>Fungi incertae sedis</taxon>
        <taxon>Mucoromycota</taxon>
        <taxon>Mucoromycotina</taxon>
        <taxon>Mucoromycetes</taxon>
        <taxon>Mucorales</taxon>
        <taxon>Phycomycetaceae</taxon>
        <taxon>Phycomyces</taxon>
    </lineage>
</organism>
<evidence type="ECO:0000313" key="4">
    <source>
        <dbReference type="Proteomes" id="UP000077315"/>
    </source>
</evidence>
<protein>
    <submittedName>
        <fullName evidence="3">Uncharacterized protein</fullName>
    </submittedName>
</protein>
<keyword evidence="2" id="KW-0812">Transmembrane</keyword>
<keyword evidence="4" id="KW-1185">Reference proteome</keyword>
<proteinExistence type="predicted"/>
<dbReference type="AlphaFoldDB" id="A0A167JLM6"/>
<feature type="compositionally biased region" description="Basic and acidic residues" evidence="1">
    <location>
        <begin position="94"/>
        <end position="104"/>
    </location>
</feature>
<feature type="region of interest" description="Disordered" evidence="1">
    <location>
        <begin position="94"/>
        <end position="114"/>
    </location>
</feature>
<dbReference type="GO" id="GO:0005789">
    <property type="term" value="C:endoplasmic reticulum membrane"/>
    <property type="evidence" value="ECO:0007669"/>
    <property type="project" value="TreeGrafter"/>
</dbReference>
<dbReference type="VEuPathDB" id="FungiDB:PHYBLDRAFT_71160"/>
<dbReference type="Proteomes" id="UP000077315">
    <property type="component" value="Unassembled WGS sequence"/>
</dbReference>
<reference evidence="4" key="1">
    <citation type="submission" date="2015-06" db="EMBL/GenBank/DDBJ databases">
        <title>Expansion of signal transduction pathways in fungi by whole-genome duplication.</title>
        <authorList>
            <consortium name="DOE Joint Genome Institute"/>
            <person name="Corrochano L.M."/>
            <person name="Kuo A."/>
            <person name="Marcet-Houben M."/>
            <person name="Polaino S."/>
            <person name="Salamov A."/>
            <person name="Villalobos J.M."/>
            <person name="Alvarez M.I."/>
            <person name="Avalos J."/>
            <person name="Benito E.P."/>
            <person name="Benoit I."/>
            <person name="Burger G."/>
            <person name="Camino L.P."/>
            <person name="Canovas D."/>
            <person name="Cerda-Olmedo E."/>
            <person name="Cheng J.-F."/>
            <person name="Dominguez A."/>
            <person name="Elias M."/>
            <person name="Eslava A.P."/>
            <person name="Glaser F."/>
            <person name="Grimwood J."/>
            <person name="Gutierrez G."/>
            <person name="Heitman J."/>
            <person name="Henrissat B."/>
            <person name="Iturriaga E.A."/>
            <person name="Lang B.F."/>
            <person name="Lavin J.L."/>
            <person name="Lee S."/>
            <person name="Li W."/>
            <person name="Lindquist E."/>
            <person name="Lopez-Garcia S."/>
            <person name="Luque E.M."/>
            <person name="Marcos A.T."/>
            <person name="Martin J."/>
            <person name="McCluskey K."/>
            <person name="Medina H.R."/>
            <person name="Miralles-Duran A."/>
            <person name="Miyazaki A."/>
            <person name="Munoz-Torres E."/>
            <person name="Oguiza J.A."/>
            <person name="Ohm R."/>
            <person name="Olmedo M."/>
            <person name="Orejas M."/>
            <person name="Ortiz-Castellanos L."/>
            <person name="Pisabarro A.G."/>
            <person name="Rodriguez-Romero J."/>
            <person name="Ruiz-Herrera J."/>
            <person name="Ruiz-Vazquez R."/>
            <person name="Sanz C."/>
            <person name="Schackwitz W."/>
            <person name="Schmutz J."/>
            <person name="Shahriari M."/>
            <person name="Shelest E."/>
            <person name="Silva-Franco F."/>
            <person name="Soanes D."/>
            <person name="Syed K."/>
            <person name="Tagua V.G."/>
            <person name="Talbot N.J."/>
            <person name="Thon M."/>
            <person name="De vries R.P."/>
            <person name="Wiebenga A."/>
            <person name="Yadav J.S."/>
            <person name="Braun E.L."/>
            <person name="Baker S."/>
            <person name="Garre V."/>
            <person name="Horwitz B."/>
            <person name="Torres-Martinez S."/>
            <person name="Idnurm A."/>
            <person name="Herrera-Estrella A."/>
            <person name="Gabaldon T."/>
            <person name="Grigoriev I.V."/>
        </authorList>
    </citation>
    <scope>NUCLEOTIDE SEQUENCE [LARGE SCALE GENOMIC DNA]</scope>
    <source>
        <strain evidence="4">NRRL 1555(-)</strain>
    </source>
</reference>